<keyword evidence="2" id="KW-1015">Disulfide bond</keyword>
<dbReference type="RefSeq" id="WP_014201739.1">
    <property type="nucleotide sequence ID" value="NC_016599.1"/>
</dbReference>
<evidence type="ECO:0000256" key="2">
    <source>
        <dbReference type="ARBA" id="ARBA00023157"/>
    </source>
</evidence>
<gene>
    <name evidence="5" type="ordered locus">Oweho_1386</name>
</gene>
<dbReference type="KEGG" id="oho:Oweho_1386"/>
<dbReference type="EMBL" id="CP003156">
    <property type="protein sequence ID" value="AEV32383.1"/>
    <property type="molecule type" value="Genomic_DNA"/>
</dbReference>
<keyword evidence="1 3" id="KW-0732">Signal</keyword>
<dbReference type="Proteomes" id="UP000005631">
    <property type="component" value="Chromosome"/>
</dbReference>
<evidence type="ECO:0000259" key="4">
    <source>
        <dbReference type="SMART" id="SM00560"/>
    </source>
</evidence>
<dbReference type="Pfam" id="PF13385">
    <property type="entry name" value="Laminin_G_3"/>
    <property type="match status" value="1"/>
</dbReference>
<dbReference type="Pfam" id="PF13585">
    <property type="entry name" value="CHU_C"/>
    <property type="match status" value="1"/>
</dbReference>
<dbReference type="eggNOG" id="COG3291">
    <property type="taxonomic scope" value="Bacteria"/>
</dbReference>
<name>G8R7N0_OWEHD</name>
<evidence type="ECO:0000256" key="1">
    <source>
        <dbReference type="ARBA" id="ARBA00022729"/>
    </source>
</evidence>
<feature type="domain" description="LamG-like jellyroll fold" evidence="4">
    <location>
        <begin position="47"/>
        <end position="187"/>
    </location>
</feature>
<dbReference type="eggNOG" id="COG3621">
    <property type="taxonomic scope" value="Bacteria"/>
</dbReference>
<organism evidence="5 6">
    <name type="scientific">Owenweeksia hongkongensis (strain DSM 17368 / CIP 108786 / JCM 12287 / NRRL B-23963 / UST20020801)</name>
    <dbReference type="NCBI Taxonomy" id="926562"/>
    <lineage>
        <taxon>Bacteria</taxon>
        <taxon>Pseudomonadati</taxon>
        <taxon>Bacteroidota</taxon>
        <taxon>Flavobacteriia</taxon>
        <taxon>Flavobacteriales</taxon>
        <taxon>Owenweeksiaceae</taxon>
        <taxon>Owenweeksia</taxon>
    </lineage>
</organism>
<protein>
    <recommendedName>
        <fullName evidence="4">LamG-like jellyroll fold domain-containing protein</fullName>
    </recommendedName>
</protein>
<dbReference type="InterPro" id="IPR013320">
    <property type="entry name" value="ConA-like_dom_sf"/>
</dbReference>
<reference evidence="5 6" key="1">
    <citation type="journal article" date="2012" name="Stand. Genomic Sci.">
        <title>Genome sequence of the orange-pigmented seawater bacterium Owenweeksia hongkongensis type strain (UST20020801(T)).</title>
        <authorList>
            <person name="Riedel T."/>
            <person name="Held B."/>
            <person name="Nolan M."/>
            <person name="Lucas S."/>
            <person name="Lapidus A."/>
            <person name="Tice H."/>
            <person name="Del Rio T.G."/>
            <person name="Cheng J.F."/>
            <person name="Han C."/>
            <person name="Tapia R."/>
            <person name="Goodwin L.A."/>
            <person name="Pitluck S."/>
            <person name="Liolios K."/>
            <person name="Mavromatis K."/>
            <person name="Pagani I."/>
            <person name="Ivanova N."/>
            <person name="Mikhailova N."/>
            <person name="Pati A."/>
            <person name="Chen A."/>
            <person name="Palaniappan K."/>
            <person name="Rohde M."/>
            <person name="Tindall B.J."/>
            <person name="Detter J.C."/>
            <person name="Goker M."/>
            <person name="Woyke T."/>
            <person name="Bristow J."/>
            <person name="Eisen J.A."/>
            <person name="Markowitz V."/>
            <person name="Hugenholtz P."/>
            <person name="Klenk H.P."/>
            <person name="Kyrpides N.C."/>
        </authorList>
    </citation>
    <scope>NUCLEOTIDE SEQUENCE</scope>
    <source>
        <strain evidence="6">DSM 17368 / JCM 12287 / NRRL B-23963</strain>
    </source>
</reference>
<dbReference type="GO" id="GO:0005975">
    <property type="term" value="P:carbohydrate metabolic process"/>
    <property type="evidence" value="ECO:0007669"/>
    <property type="project" value="UniProtKB-ARBA"/>
</dbReference>
<dbReference type="InterPro" id="IPR006558">
    <property type="entry name" value="LamG-like"/>
</dbReference>
<feature type="chain" id="PRO_5003514797" description="LamG-like jellyroll fold domain-containing protein" evidence="3">
    <location>
        <begin position="17"/>
        <end position="747"/>
    </location>
</feature>
<feature type="signal peptide" evidence="3">
    <location>
        <begin position="1"/>
        <end position="16"/>
    </location>
</feature>
<evidence type="ECO:0000313" key="5">
    <source>
        <dbReference type="EMBL" id="AEV32383.1"/>
    </source>
</evidence>
<evidence type="ECO:0000256" key="3">
    <source>
        <dbReference type="SAM" id="SignalP"/>
    </source>
</evidence>
<dbReference type="STRING" id="926562.Oweho_1386"/>
<dbReference type="SUPFAM" id="SSF49899">
    <property type="entry name" value="Concanavalin A-like lectins/glucanases"/>
    <property type="match status" value="1"/>
</dbReference>
<accession>G8R7N0</accession>
<proteinExistence type="predicted"/>
<dbReference type="SMART" id="SM00560">
    <property type="entry name" value="LamGL"/>
    <property type="match status" value="1"/>
</dbReference>
<evidence type="ECO:0000313" key="6">
    <source>
        <dbReference type="Proteomes" id="UP000005631"/>
    </source>
</evidence>
<dbReference type="OrthoDB" id="607469at2"/>
<keyword evidence="6" id="KW-1185">Reference proteome</keyword>
<sequence length="747" mass="81732">MRYLTLLILICQSLIAQNVGSGGALDFDGTDDYIDFNQNFTTANFPFSFTVWLKLDSYNGSRTLFCTNHTSAGYSGFSANISSTDVNIGFGDGNCYASSCRRSASANISGHVGKWVHITGVFQGPSNLHIYVNGNQQVVSTSGSGNSQVHNASGNGTIGTGRPLATGRYYDGQMDELTFWDKALTQGEIRNMMCHKLSGNEPNLLAYYRFDNGSGSTLSNLVTNGPDGTLVNGPAWVLSSAPIGDRSYHNGYNGTDAGGSSLSGDSVVIHPTAIGIPGTHLYFIDSKPTNTTGINPVVGIDYYFGVFNSEFPKVYDLYVIPSGTTASHPNNTLQLATRPHNASPSWTQTNRKNTPNYSLPGETPMSQYIIAFAGCPPIDLLPDDSASCDSLYVTLPSNMNYTWSDGSRSNVNAFINSGKVWVSAEDPVTNCVYHDTMNVNIINSSNLPSFSLDTAVCGGTSFTYNITVNGALYYRWFDGSGRSIRTFSNNGSYWFEVRFPGGCSITDTLNVKFPTLTTDPVADDEFFICGQDTVNVYLRSNTFPAVLWSNGETSWQTEYWQIGTEWVTTKNADGCWQTDSFEILPTPPLSDHPVFADTSVCAGQSLLLSAPMGYTATWPNGTTGDYLVSGDKNIRVELSDGCTESVEYFSVSKYSCECDVMFGDAFTPDGDGLNDYFGPVTKCEFLEFNLYVYNRWGQEVFTSHDESMLFDGRWKSEDLPVGVYIYKFVFRTPYTKGTEHGHVTIIR</sequence>
<dbReference type="AlphaFoldDB" id="G8R7N0"/>
<dbReference type="InterPro" id="IPR026341">
    <property type="entry name" value="T9SS_type_B"/>
</dbReference>
<dbReference type="HOGENOM" id="CLU_370410_0_0_10"/>
<dbReference type="Gene3D" id="2.60.120.200">
    <property type="match status" value="1"/>
</dbReference>
<dbReference type="GO" id="GO:0004553">
    <property type="term" value="F:hydrolase activity, hydrolyzing O-glycosyl compounds"/>
    <property type="evidence" value="ECO:0007669"/>
    <property type="project" value="UniProtKB-ARBA"/>
</dbReference>
<dbReference type="NCBIfam" id="TIGR04131">
    <property type="entry name" value="Bac_Flav_CTERM"/>
    <property type="match status" value="1"/>
</dbReference>